<accession>A0A1U7CM01</accession>
<name>A0A1U7CM01_9BACT</name>
<keyword evidence="4" id="KW-1185">Reference proteome</keyword>
<gene>
    <name evidence="3" type="ORF">BSF38_01426</name>
</gene>
<feature type="chain" id="PRO_5012504826" description="Periplasmic repressor CpxP" evidence="2">
    <location>
        <begin position="24"/>
        <end position="224"/>
    </location>
</feature>
<feature type="region of interest" description="Disordered" evidence="1">
    <location>
        <begin position="54"/>
        <end position="76"/>
    </location>
</feature>
<dbReference type="KEGG" id="pbor:BSF38_01426"/>
<evidence type="ECO:0000256" key="2">
    <source>
        <dbReference type="SAM" id="SignalP"/>
    </source>
</evidence>
<reference evidence="4" key="1">
    <citation type="submission" date="2016-12" db="EMBL/GenBank/DDBJ databases">
        <title>Comparative genomics of four Isosphaeraceae planctomycetes: a common pool of plasmids and glycoside hydrolase genes.</title>
        <authorList>
            <person name="Ivanova A."/>
        </authorList>
    </citation>
    <scope>NUCLEOTIDE SEQUENCE [LARGE SCALE GENOMIC DNA]</scope>
    <source>
        <strain evidence="4">PX4</strain>
    </source>
</reference>
<dbReference type="OrthoDB" id="269290at2"/>
<dbReference type="Proteomes" id="UP000186309">
    <property type="component" value="Chromosome"/>
</dbReference>
<evidence type="ECO:0000313" key="4">
    <source>
        <dbReference type="Proteomes" id="UP000186309"/>
    </source>
</evidence>
<keyword evidence="2" id="KW-0732">Signal</keyword>
<evidence type="ECO:0000313" key="3">
    <source>
        <dbReference type="EMBL" id="APW59965.1"/>
    </source>
</evidence>
<feature type="signal peptide" evidence="2">
    <location>
        <begin position="1"/>
        <end position="23"/>
    </location>
</feature>
<dbReference type="RefSeq" id="WP_145952005.1">
    <property type="nucleotide sequence ID" value="NZ_CP019082.1"/>
</dbReference>
<evidence type="ECO:0000256" key="1">
    <source>
        <dbReference type="SAM" id="MobiDB-lite"/>
    </source>
</evidence>
<dbReference type="AlphaFoldDB" id="A0A1U7CM01"/>
<evidence type="ECO:0008006" key="5">
    <source>
        <dbReference type="Google" id="ProtNLM"/>
    </source>
</evidence>
<dbReference type="EMBL" id="CP019082">
    <property type="protein sequence ID" value="APW59965.1"/>
    <property type="molecule type" value="Genomic_DNA"/>
</dbReference>
<protein>
    <recommendedName>
        <fullName evidence="5">Periplasmic repressor CpxP</fullName>
    </recommendedName>
</protein>
<organism evidence="3 4">
    <name type="scientific">Paludisphaera borealis</name>
    <dbReference type="NCBI Taxonomy" id="1387353"/>
    <lineage>
        <taxon>Bacteria</taxon>
        <taxon>Pseudomonadati</taxon>
        <taxon>Planctomycetota</taxon>
        <taxon>Planctomycetia</taxon>
        <taxon>Isosphaerales</taxon>
        <taxon>Isosphaeraceae</taxon>
        <taxon>Paludisphaera</taxon>
    </lineage>
</organism>
<sequence>MRMLSKSVMALGLAALMATPVMAQQRRGGGGFGGGGRGGLSMLLSNTSVQEELKLDDSQKEKAKELGEKAREKMTAAREELQNLSQEERGKKMRELMTEANASAHKAAGEFLKPEQLKRLHQINLQVSGANGFEEEHLQKKLSITDEQKSEIASIVQASNAEMREIFQASQNDREGAMAKLRELRKETLAKVEAKLTPEQKTKYTELLGSPFEIKFEPRPGGNN</sequence>
<proteinExistence type="predicted"/>